<accession>A0A852UYE8</accession>
<evidence type="ECO:0000256" key="1">
    <source>
        <dbReference type="SAM" id="MobiDB-lite"/>
    </source>
</evidence>
<keyword evidence="3" id="KW-1185">Reference proteome</keyword>
<organism evidence="2 3">
    <name type="scientific">Streptosporangium sandarakinum</name>
    <dbReference type="NCBI Taxonomy" id="1260955"/>
    <lineage>
        <taxon>Bacteria</taxon>
        <taxon>Bacillati</taxon>
        <taxon>Actinomycetota</taxon>
        <taxon>Actinomycetes</taxon>
        <taxon>Streptosporangiales</taxon>
        <taxon>Streptosporangiaceae</taxon>
        <taxon>Streptosporangium</taxon>
    </lineage>
</organism>
<dbReference type="RefSeq" id="WP_179825414.1">
    <property type="nucleotide sequence ID" value="NZ_JACCCO010000002.1"/>
</dbReference>
<feature type="region of interest" description="Disordered" evidence="1">
    <location>
        <begin position="49"/>
        <end position="79"/>
    </location>
</feature>
<dbReference type="AlphaFoldDB" id="A0A852UYE8"/>
<dbReference type="EMBL" id="JACCCO010000002">
    <property type="protein sequence ID" value="NYF42687.1"/>
    <property type="molecule type" value="Genomic_DNA"/>
</dbReference>
<name>A0A852UYE8_9ACTN</name>
<reference evidence="2 3" key="1">
    <citation type="submission" date="2020-07" db="EMBL/GenBank/DDBJ databases">
        <title>Sequencing the genomes of 1000 actinobacteria strains.</title>
        <authorList>
            <person name="Klenk H.-P."/>
        </authorList>
    </citation>
    <scope>NUCLEOTIDE SEQUENCE [LARGE SCALE GENOMIC DNA]</scope>
    <source>
        <strain evidence="2 3">DSM 45763</strain>
    </source>
</reference>
<feature type="compositionally biased region" description="Polar residues" evidence="1">
    <location>
        <begin position="49"/>
        <end position="63"/>
    </location>
</feature>
<evidence type="ECO:0000313" key="2">
    <source>
        <dbReference type="EMBL" id="NYF42687.1"/>
    </source>
</evidence>
<proteinExistence type="predicted"/>
<evidence type="ECO:0000313" key="3">
    <source>
        <dbReference type="Proteomes" id="UP000576393"/>
    </source>
</evidence>
<gene>
    <name evidence="2" type="ORF">HDA43_004888</name>
</gene>
<protein>
    <submittedName>
        <fullName evidence="2">Uncharacterized protein</fullName>
    </submittedName>
</protein>
<comment type="caution">
    <text evidence="2">The sequence shown here is derived from an EMBL/GenBank/DDBJ whole genome shotgun (WGS) entry which is preliminary data.</text>
</comment>
<dbReference type="Proteomes" id="UP000576393">
    <property type="component" value="Unassembled WGS sequence"/>
</dbReference>
<sequence length="79" mass="7893">MHVHIASSDGLGPVGVIAPFDRVLHVTGVGGTLAGVSEAGLLSCSELTGSSRLIGPSQLTGSPELTGRRRSAGADEGLR</sequence>